<dbReference type="NCBIfam" id="TIGR00334">
    <property type="entry name" value="5S_RNA_mat_M5"/>
    <property type="match status" value="1"/>
</dbReference>
<comment type="subcellular location">
    <subcellularLocation>
        <location evidence="11">Cytoplasm</location>
    </subcellularLocation>
</comment>
<keyword evidence="2 11" id="KW-0690">Ribosome biogenesis</keyword>
<evidence type="ECO:0000259" key="13">
    <source>
        <dbReference type="PROSITE" id="PS50880"/>
    </source>
</evidence>
<dbReference type="GO" id="GO:0005737">
    <property type="term" value="C:cytoplasm"/>
    <property type="evidence" value="ECO:0007669"/>
    <property type="project" value="UniProtKB-SubCell"/>
</dbReference>
<comment type="caution">
    <text evidence="14">The sequence shown here is derived from an EMBL/GenBank/DDBJ whole genome shotgun (WGS) entry which is preliminary data.</text>
</comment>
<dbReference type="EMBL" id="WBXO01000004">
    <property type="protein sequence ID" value="KAB2953019.1"/>
    <property type="molecule type" value="Genomic_DNA"/>
</dbReference>
<dbReference type="PROSITE" id="PS50880">
    <property type="entry name" value="TOPRIM"/>
    <property type="match status" value="1"/>
</dbReference>
<dbReference type="PANTHER" id="PTHR39156:SF1">
    <property type="entry name" value="RIBONUCLEASE M5"/>
    <property type="match status" value="1"/>
</dbReference>
<proteinExistence type="inferred from homology"/>
<keyword evidence="1 11" id="KW-0963">Cytoplasm</keyword>
<keyword evidence="3 11" id="KW-0698">rRNA processing</keyword>
<evidence type="ECO:0000256" key="11">
    <source>
        <dbReference type="HAMAP-Rule" id="MF_01469"/>
    </source>
</evidence>
<dbReference type="PANTHER" id="PTHR39156">
    <property type="entry name" value="RIBONUCLEASE M5"/>
    <property type="match status" value="1"/>
</dbReference>
<protein>
    <recommendedName>
        <fullName evidence="11 12">Ribonuclease M5</fullName>
        <ecNumber evidence="11 12">3.1.26.8</ecNumber>
    </recommendedName>
    <alternativeName>
        <fullName evidence="11">RNase M5</fullName>
    </alternativeName>
    <alternativeName>
        <fullName evidence="11">Ribosomal RNA terminal maturase M5</fullName>
    </alternativeName>
</protein>
<comment type="similarity">
    <text evidence="11">Belongs to the ribonuclease M5 family.</text>
</comment>
<keyword evidence="4 11" id="KW-0540">Nuclease</keyword>
<keyword evidence="5" id="KW-0479">Metal-binding</keyword>
<dbReference type="OrthoDB" id="9791329at2"/>
<evidence type="ECO:0000256" key="7">
    <source>
        <dbReference type="ARBA" id="ARBA00022759"/>
    </source>
</evidence>
<dbReference type="Pfam" id="PF01751">
    <property type="entry name" value="Toprim"/>
    <property type="match status" value="1"/>
</dbReference>
<gene>
    <name evidence="11 14" type="primary">rnmV</name>
    <name evidence="14" type="ORF">F9B85_07075</name>
</gene>
<accession>A0A6I0ERM5</accession>
<sequence length="186" mass="20838">MKRLPKEKIAEVIVVEGRDDLIAVKKAVDAQVIITQGLGLSPKTLALIQEAEKRCGLIVFTDPDGPGERIRRWITDAVPGAKHAFLPVAQAREEAKVGIEHASTEDIQEALRQVRSPGREQGSFTKEDMRNWKLEGHAEASWRRHALGERLGIGQANAKQFLQRLNHFALLREDVEKALQEIGEKR</sequence>
<dbReference type="Proteomes" id="UP000468766">
    <property type="component" value="Unassembled WGS sequence"/>
</dbReference>
<dbReference type="Pfam" id="PF13331">
    <property type="entry name" value="DUF4093"/>
    <property type="match status" value="1"/>
</dbReference>
<dbReference type="GO" id="GO:0043822">
    <property type="term" value="F:ribonuclease M5 activity"/>
    <property type="evidence" value="ECO:0007669"/>
    <property type="project" value="UniProtKB-UniRule"/>
</dbReference>
<dbReference type="SUPFAM" id="SSF110455">
    <property type="entry name" value="Toprim domain"/>
    <property type="match status" value="1"/>
</dbReference>
<organism evidence="14 15">
    <name type="scientific">Heliorestis acidaminivorans</name>
    <dbReference type="NCBI Taxonomy" id="553427"/>
    <lineage>
        <taxon>Bacteria</taxon>
        <taxon>Bacillati</taxon>
        <taxon>Bacillota</taxon>
        <taxon>Clostridia</taxon>
        <taxon>Eubacteriales</taxon>
        <taxon>Heliobacteriaceae</taxon>
        <taxon>Heliorestis</taxon>
    </lineage>
</organism>
<keyword evidence="15" id="KW-1185">Reference proteome</keyword>
<evidence type="ECO:0000256" key="2">
    <source>
        <dbReference type="ARBA" id="ARBA00022517"/>
    </source>
</evidence>
<dbReference type="CDD" id="cd01027">
    <property type="entry name" value="TOPRIM_RNase_M5_like"/>
    <property type="match status" value="1"/>
</dbReference>
<dbReference type="RefSeq" id="WP_151619679.1">
    <property type="nucleotide sequence ID" value="NZ_WBXO01000004.1"/>
</dbReference>
<evidence type="ECO:0000313" key="14">
    <source>
        <dbReference type="EMBL" id="KAB2953019.1"/>
    </source>
</evidence>
<keyword evidence="7 11" id="KW-0255">Endonuclease</keyword>
<dbReference type="InterPro" id="IPR006171">
    <property type="entry name" value="TOPRIM_dom"/>
</dbReference>
<evidence type="ECO:0000256" key="1">
    <source>
        <dbReference type="ARBA" id="ARBA00022490"/>
    </source>
</evidence>
<dbReference type="InterPro" id="IPR025156">
    <property type="entry name" value="RNase_M5_C"/>
</dbReference>
<keyword evidence="8 11" id="KW-0378">Hydrolase</keyword>
<evidence type="ECO:0000256" key="6">
    <source>
        <dbReference type="ARBA" id="ARBA00022730"/>
    </source>
</evidence>
<evidence type="ECO:0000256" key="4">
    <source>
        <dbReference type="ARBA" id="ARBA00022722"/>
    </source>
</evidence>
<dbReference type="GO" id="GO:0006364">
    <property type="term" value="P:rRNA processing"/>
    <property type="evidence" value="ECO:0007669"/>
    <property type="project" value="UniProtKB-UniRule"/>
</dbReference>
<keyword evidence="10 11" id="KW-0694">RNA-binding</keyword>
<reference evidence="14 15" key="1">
    <citation type="submission" date="2019-10" db="EMBL/GenBank/DDBJ databases">
        <title>Whole-genome sequence of the extremophile Heliorestis acidaminivorans DSM 24790.</title>
        <authorList>
            <person name="Kyndt J.A."/>
            <person name="Meyer T.E."/>
        </authorList>
    </citation>
    <scope>NUCLEOTIDE SEQUENCE [LARGE SCALE GENOMIC DNA]</scope>
    <source>
        <strain evidence="14 15">DSM 24790</strain>
    </source>
</reference>
<dbReference type="InterPro" id="IPR004466">
    <property type="entry name" value="RNase_M5"/>
</dbReference>
<evidence type="ECO:0000313" key="15">
    <source>
        <dbReference type="Proteomes" id="UP000468766"/>
    </source>
</evidence>
<dbReference type="GO" id="GO:0046872">
    <property type="term" value="F:metal ion binding"/>
    <property type="evidence" value="ECO:0007669"/>
    <property type="project" value="UniProtKB-KW"/>
</dbReference>
<dbReference type="GO" id="GO:0019843">
    <property type="term" value="F:rRNA binding"/>
    <property type="evidence" value="ECO:0007669"/>
    <property type="project" value="UniProtKB-KW"/>
</dbReference>
<keyword evidence="6 11" id="KW-0699">rRNA-binding</keyword>
<dbReference type="AlphaFoldDB" id="A0A6I0ERM5"/>
<evidence type="ECO:0000256" key="3">
    <source>
        <dbReference type="ARBA" id="ARBA00022552"/>
    </source>
</evidence>
<dbReference type="InterPro" id="IPR034141">
    <property type="entry name" value="TOPRIM_RNase_M5-like"/>
</dbReference>
<dbReference type="HAMAP" id="MF_01469">
    <property type="entry name" value="RNase_M5"/>
    <property type="match status" value="1"/>
</dbReference>
<evidence type="ECO:0000256" key="12">
    <source>
        <dbReference type="NCBIfam" id="TIGR00334"/>
    </source>
</evidence>
<comment type="catalytic activity">
    <reaction evidence="11">
        <text>Endonucleolytic cleavage of RNA, removing 21 and 42 nucleotides, respectively, from the 5'- and 3'-termini of a 5S-rRNA precursor.</text>
        <dbReference type="EC" id="3.1.26.8"/>
    </reaction>
</comment>
<keyword evidence="9" id="KW-0460">Magnesium</keyword>
<name>A0A6I0ERM5_9FIRM</name>
<evidence type="ECO:0000256" key="8">
    <source>
        <dbReference type="ARBA" id="ARBA00022801"/>
    </source>
</evidence>
<comment type="function">
    <text evidence="11">Required for correct processing of both the 5' and 3' ends of 5S rRNA precursor. Cleaves both sides of a double-stranded region yielding mature 5S rRNA in one step.</text>
</comment>
<dbReference type="Gene3D" id="3.40.1360.10">
    <property type="match status" value="1"/>
</dbReference>
<dbReference type="SMART" id="SM00493">
    <property type="entry name" value="TOPRIM"/>
    <property type="match status" value="1"/>
</dbReference>
<dbReference type="EC" id="3.1.26.8" evidence="11 12"/>
<feature type="domain" description="Toprim" evidence="13">
    <location>
        <begin position="10"/>
        <end position="93"/>
    </location>
</feature>
<evidence type="ECO:0000256" key="9">
    <source>
        <dbReference type="ARBA" id="ARBA00022842"/>
    </source>
</evidence>
<evidence type="ECO:0000256" key="10">
    <source>
        <dbReference type="ARBA" id="ARBA00022884"/>
    </source>
</evidence>
<evidence type="ECO:0000256" key="5">
    <source>
        <dbReference type="ARBA" id="ARBA00022723"/>
    </source>
</evidence>